<organism evidence="5 6">
    <name type="scientific">Ephemeroptericola cinctiostellae</name>
    <dbReference type="NCBI Taxonomy" id="2268024"/>
    <lineage>
        <taxon>Bacteria</taxon>
        <taxon>Pseudomonadati</taxon>
        <taxon>Pseudomonadota</taxon>
        <taxon>Betaproteobacteria</taxon>
        <taxon>Burkholderiales</taxon>
        <taxon>Burkholderiaceae</taxon>
        <taxon>Ephemeroptericola</taxon>
    </lineage>
</organism>
<comment type="similarity">
    <text evidence="1">Belongs to the Gfo/Idh/MocA family.</text>
</comment>
<evidence type="ECO:0000313" key="6">
    <source>
        <dbReference type="Proteomes" id="UP000252182"/>
    </source>
</evidence>
<evidence type="ECO:0000256" key="1">
    <source>
        <dbReference type="ARBA" id="ARBA00010928"/>
    </source>
</evidence>
<dbReference type="EC" id="1.1.1.371" evidence="5"/>
<dbReference type="Pfam" id="PF02894">
    <property type="entry name" value="GFO_IDH_MocA_C"/>
    <property type="match status" value="1"/>
</dbReference>
<dbReference type="PANTHER" id="PTHR43708:SF5">
    <property type="entry name" value="CONSERVED EXPRESSED OXIDOREDUCTASE (EUROFUNG)-RELATED"/>
    <property type="match status" value="1"/>
</dbReference>
<feature type="domain" description="Gfo/Idh/MocA-like oxidoreductase N-terminal" evidence="3">
    <location>
        <begin position="3"/>
        <end position="117"/>
    </location>
</feature>
<evidence type="ECO:0000313" key="5">
    <source>
        <dbReference type="EMBL" id="AXF85457.1"/>
    </source>
</evidence>
<gene>
    <name evidence="5" type="primary">iolW</name>
    <name evidence="5" type="ORF">DTO96_101188</name>
</gene>
<dbReference type="Pfam" id="PF01408">
    <property type="entry name" value="GFO_IDH_MocA"/>
    <property type="match status" value="1"/>
</dbReference>
<feature type="domain" description="Gfo/Idh/MocA-like oxidoreductase C-terminal" evidence="4">
    <location>
        <begin position="132"/>
        <end position="350"/>
    </location>
</feature>
<dbReference type="GO" id="GO:0102497">
    <property type="term" value="F:scyllo-inositol dehydrogenase (NADP+) activity"/>
    <property type="evidence" value="ECO:0007669"/>
    <property type="project" value="UniProtKB-EC"/>
</dbReference>
<dbReference type="InterPro" id="IPR036291">
    <property type="entry name" value="NAD(P)-bd_dom_sf"/>
</dbReference>
<evidence type="ECO:0000256" key="2">
    <source>
        <dbReference type="ARBA" id="ARBA00023002"/>
    </source>
</evidence>
<dbReference type="InterPro" id="IPR004104">
    <property type="entry name" value="Gfo/Idh/MocA-like_OxRdtase_C"/>
</dbReference>
<protein>
    <submittedName>
        <fullName evidence="5">Scyllo-inositol 2-dehydrogenase (NADP(+))</fullName>
        <ecNumber evidence="5">1.1.1.371</ecNumber>
    </submittedName>
</protein>
<dbReference type="OrthoDB" id="9774191at2"/>
<dbReference type="AlphaFoldDB" id="A0A345DAR9"/>
<name>A0A345DAR9_9BURK</name>
<dbReference type="PANTHER" id="PTHR43708">
    <property type="entry name" value="CONSERVED EXPRESSED OXIDOREDUCTASE (EUROFUNG)"/>
    <property type="match status" value="1"/>
</dbReference>
<evidence type="ECO:0000259" key="4">
    <source>
        <dbReference type="Pfam" id="PF02894"/>
    </source>
</evidence>
<dbReference type="KEGG" id="hyf:DTO96_101188"/>
<keyword evidence="6" id="KW-1185">Reference proteome</keyword>
<dbReference type="Gene3D" id="3.30.360.10">
    <property type="entry name" value="Dihydrodipicolinate Reductase, domain 2"/>
    <property type="match status" value="1"/>
</dbReference>
<proteinExistence type="inferred from homology"/>
<dbReference type="Gene3D" id="3.40.50.720">
    <property type="entry name" value="NAD(P)-binding Rossmann-like Domain"/>
    <property type="match status" value="1"/>
</dbReference>
<dbReference type="Proteomes" id="UP000252182">
    <property type="component" value="Chromosome"/>
</dbReference>
<keyword evidence="2 5" id="KW-0560">Oxidoreductase</keyword>
<dbReference type="InterPro" id="IPR000683">
    <property type="entry name" value="Gfo/Idh/MocA-like_OxRdtase_N"/>
</dbReference>
<evidence type="ECO:0000259" key="3">
    <source>
        <dbReference type="Pfam" id="PF01408"/>
    </source>
</evidence>
<dbReference type="SUPFAM" id="SSF51735">
    <property type="entry name" value="NAD(P)-binding Rossmann-fold domains"/>
    <property type="match status" value="1"/>
</dbReference>
<dbReference type="RefSeq" id="WP_114562653.1">
    <property type="nucleotide sequence ID" value="NZ_CP031124.1"/>
</dbReference>
<dbReference type="GO" id="GO:0000166">
    <property type="term" value="F:nucleotide binding"/>
    <property type="evidence" value="ECO:0007669"/>
    <property type="project" value="InterPro"/>
</dbReference>
<dbReference type="EMBL" id="CP031124">
    <property type="protein sequence ID" value="AXF85457.1"/>
    <property type="molecule type" value="Genomic_DNA"/>
</dbReference>
<dbReference type="InterPro" id="IPR051317">
    <property type="entry name" value="Gfo/Idh/MocA_oxidoreduct"/>
</dbReference>
<accession>A0A345DAR9</accession>
<sequence length="352" mass="38092">MQAIIVGYGLAGSVFHAPLLQSAGFEIAAIVVRNPERRAQAAASHPHALICDDLTQALSQTTADLVTLASPTATHAPLAIEALHAGRHVVIDKPFTVDAHEAEVVIAAAHAANKLVIPFQNRRWDADFLSLKELIHTGQLGDIVRYEARFDRFNPTVKDRWREHNVAGGGMLYDLGPHLIDQALHLFGAPEWVFCTQLTQRDGAQTDDAFELILGSSDCNYPYISLGASMFSAAGDSPQGAPRFKVNGRRATWLKSGFDPQETELRKGIIPNEHAWVSEIEAARGHLIDGVTGQVSRTAAGIGQWPIFYTQVKSAIEGKTIAPVLATQALLTCKVIDAAQKSAHSGQRVHVL</sequence>
<reference evidence="6" key="1">
    <citation type="submission" date="2018-07" db="EMBL/GenBank/DDBJ databases">
        <authorList>
            <person name="Kim H."/>
        </authorList>
    </citation>
    <scope>NUCLEOTIDE SEQUENCE [LARGE SCALE GENOMIC DNA]</scope>
    <source>
        <strain evidence="6">F02</strain>
    </source>
</reference>